<feature type="compositionally biased region" description="Basic and acidic residues" evidence="1">
    <location>
        <begin position="37"/>
        <end position="49"/>
    </location>
</feature>
<evidence type="ECO:0000259" key="2">
    <source>
        <dbReference type="PROSITE" id="PS50105"/>
    </source>
</evidence>
<feature type="domain" description="SAM" evidence="2">
    <location>
        <begin position="153"/>
        <end position="197"/>
    </location>
</feature>
<evidence type="ECO:0000313" key="4">
    <source>
        <dbReference type="Proteomes" id="UP001289374"/>
    </source>
</evidence>
<proteinExistence type="predicted"/>
<dbReference type="CDD" id="cd09487">
    <property type="entry name" value="SAM_superfamily"/>
    <property type="match status" value="1"/>
</dbReference>
<name>A0AAE2C4U8_9LAMI</name>
<dbReference type="SUPFAM" id="SSF47769">
    <property type="entry name" value="SAM/Pointed domain"/>
    <property type="match status" value="1"/>
</dbReference>
<sequence>MYADRVEAQANRSIKERLNGNSAVDSGRRRPISGKRRREDDDKWQHDLFEGNEPQVSNRRVGIKDLRLKLQRKSIEQATQNVRGSISGGARDLREKLSGMQYSRPMESDPAAPLRPKSAPEASKPPRNSVIAEAPEREAKKLASTVTKKRTQEKVESVDSFLQSLGLEKYLITFQAEEVDMTALIHMGDEDLKALGIPMHYSFLFGFHHETNAKAFLFPLENFMADRALFLKTHLVKELYSGLALLARNGTGNKDIGSKKEDTSGAGIKSIIVQFNVWNTLPFVGEEDYTPPYHGNVPKFGNWENDDNVPYTVYFDKARKKRSGKMENPSDPQEDKGVLPNNNPPPVSPAGPAQSTTRLEQPFGKEAVTPTPEHRASKEDGDFRQVSTPSQGENTGQRTASSGGRVQRPVPAARPSAGSEQGFERSPLHPHYQAKVVGRVSGSPAREGKNNDSSSHGTPGRSRLRPTTRGDESPDEGPTIPRFGEWDENDPQSAENFSHIFDKVREERNSGAGNISGTPKHPSISTQEMLLPLVVERDDISFSYESSNFVKNVNSCEGLFYPEMSTPMIT</sequence>
<dbReference type="Gene3D" id="1.10.150.50">
    <property type="entry name" value="Transcription Factor, Ets-1"/>
    <property type="match status" value="1"/>
</dbReference>
<accession>A0AAE2C4U8</accession>
<protein>
    <submittedName>
        <fullName evidence="3">RPM1-interacting protein 4</fullName>
    </submittedName>
</protein>
<dbReference type="Pfam" id="PF00536">
    <property type="entry name" value="SAM_1"/>
    <property type="match status" value="1"/>
</dbReference>
<evidence type="ECO:0000313" key="3">
    <source>
        <dbReference type="EMBL" id="KAK4408680.1"/>
    </source>
</evidence>
<feature type="region of interest" description="Disordered" evidence="1">
    <location>
        <begin position="1"/>
        <end position="56"/>
    </location>
</feature>
<dbReference type="PANTHER" id="PTHR33159">
    <property type="entry name" value="RPM1-INTERACTING PROTEIN 4 (RIN4) FAMILY PROTEIN"/>
    <property type="match status" value="1"/>
</dbReference>
<dbReference type="Proteomes" id="UP001289374">
    <property type="component" value="Unassembled WGS sequence"/>
</dbReference>
<feature type="compositionally biased region" description="Basic and acidic residues" evidence="1">
    <location>
        <begin position="372"/>
        <end position="383"/>
    </location>
</feature>
<dbReference type="InterPro" id="IPR040387">
    <property type="entry name" value="RIN4/NOI4"/>
</dbReference>
<dbReference type="PROSITE" id="PS50105">
    <property type="entry name" value="SAM_DOMAIN"/>
    <property type="match status" value="1"/>
</dbReference>
<feature type="region of interest" description="Disordered" evidence="1">
    <location>
        <begin position="101"/>
        <end position="148"/>
    </location>
</feature>
<feature type="compositionally biased region" description="Basic and acidic residues" evidence="1">
    <location>
        <begin position="1"/>
        <end position="18"/>
    </location>
</feature>
<comment type="caution">
    <text evidence="3">The sequence shown here is derived from an EMBL/GenBank/DDBJ whole genome shotgun (WGS) entry which is preliminary data.</text>
</comment>
<dbReference type="EMBL" id="JACGWL010000002">
    <property type="protein sequence ID" value="KAK4408680.1"/>
    <property type="molecule type" value="Genomic_DNA"/>
</dbReference>
<dbReference type="InterPro" id="IPR013761">
    <property type="entry name" value="SAM/pointed_sf"/>
</dbReference>
<organism evidence="3 4">
    <name type="scientific">Sesamum angolense</name>
    <dbReference type="NCBI Taxonomy" id="2727404"/>
    <lineage>
        <taxon>Eukaryota</taxon>
        <taxon>Viridiplantae</taxon>
        <taxon>Streptophyta</taxon>
        <taxon>Embryophyta</taxon>
        <taxon>Tracheophyta</taxon>
        <taxon>Spermatophyta</taxon>
        <taxon>Magnoliopsida</taxon>
        <taxon>eudicotyledons</taxon>
        <taxon>Gunneridae</taxon>
        <taxon>Pentapetalae</taxon>
        <taxon>asterids</taxon>
        <taxon>lamiids</taxon>
        <taxon>Lamiales</taxon>
        <taxon>Pedaliaceae</taxon>
        <taxon>Sesamum</taxon>
    </lineage>
</organism>
<feature type="compositionally biased region" description="Polar residues" evidence="1">
    <location>
        <begin position="511"/>
        <end position="524"/>
    </location>
</feature>
<evidence type="ECO:0000256" key="1">
    <source>
        <dbReference type="SAM" id="MobiDB-lite"/>
    </source>
</evidence>
<dbReference type="InterPro" id="IPR008700">
    <property type="entry name" value="TypeIII_avirulence_cleave"/>
</dbReference>
<reference evidence="3" key="2">
    <citation type="journal article" date="2024" name="Plant">
        <title>Genomic evolution and insights into agronomic trait innovations of Sesamum species.</title>
        <authorList>
            <person name="Miao H."/>
            <person name="Wang L."/>
            <person name="Qu L."/>
            <person name="Liu H."/>
            <person name="Sun Y."/>
            <person name="Le M."/>
            <person name="Wang Q."/>
            <person name="Wei S."/>
            <person name="Zheng Y."/>
            <person name="Lin W."/>
            <person name="Duan Y."/>
            <person name="Cao H."/>
            <person name="Xiong S."/>
            <person name="Wang X."/>
            <person name="Wei L."/>
            <person name="Li C."/>
            <person name="Ma Q."/>
            <person name="Ju M."/>
            <person name="Zhao R."/>
            <person name="Li G."/>
            <person name="Mu C."/>
            <person name="Tian Q."/>
            <person name="Mei H."/>
            <person name="Zhang T."/>
            <person name="Gao T."/>
            <person name="Zhang H."/>
        </authorList>
    </citation>
    <scope>NUCLEOTIDE SEQUENCE</scope>
    <source>
        <strain evidence="3">K16</strain>
    </source>
</reference>
<gene>
    <name evidence="3" type="ORF">Sango_0449000</name>
</gene>
<reference evidence="3" key="1">
    <citation type="submission" date="2020-06" db="EMBL/GenBank/DDBJ databases">
        <authorList>
            <person name="Li T."/>
            <person name="Hu X."/>
            <person name="Zhang T."/>
            <person name="Song X."/>
            <person name="Zhang H."/>
            <person name="Dai N."/>
            <person name="Sheng W."/>
            <person name="Hou X."/>
            <person name="Wei L."/>
        </authorList>
    </citation>
    <scope>NUCLEOTIDE SEQUENCE</scope>
    <source>
        <strain evidence="3">K16</strain>
        <tissue evidence="3">Leaf</tissue>
    </source>
</reference>
<dbReference type="InterPro" id="IPR001660">
    <property type="entry name" value="SAM"/>
</dbReference>
<keyword evidence="4" id="KW-1185">Reference proteome</keyword>
<dbReference type="GO" id="GO:0005886">
    <property type="term" value="C:plasma membrane"/>
    <property type="evidence" value="ECO:0007669"/>
    <property type="project" value="TreeGrafter"/>
</dbReference>
<dbReference type="AlphaFoldDB" id="A0AAE2C4U8"/>
<feature type="compositionally biased region" description="Basic and acidic residues" evidence="1">
    <location>
        <begin position="500"/>
        <end position="509"/>
    </location>
</feature>
<dbReference type="Pfam" id="PF05627">
    <property type="entry name" value="AvrRpt-cleavage"/>
    <property type="match status" value="2"/>
</dbReference>
<feature type="compositionally biased region" description="Polar residues" evidence="1">
    <location>
        <begin position="385"/>
        <end position="404"/>
    </location>
</feature>
<feature type="region of interest" description="Disordered" evidence="1">
    <location>
        <begin position="320"/>
        <end position="524"/>
    </location>
</feature>
<dbReference type="PANTHER" id="PTHR33159:SF6">
    <property type="entry name" value="RPM1-INTERACTING PROTEIN 4"/>
    <property type="match status" value="1"/>
</dbReference>